<name>A0A6A5WKR9_9PLEO</name>
<feature type="compositionally biased region" description="Basic and acidic residues" evidence="2">
    <location>
        <begin position="290"/>
        <end position="299"/>
    </location>
</feature>
<protein>
    <recommendedName>
        <fullName evidence="5">Centrosomin N-terminal motif 1 domain-containing protein</fullName>
    </recommendedName>
</protein>
<feature type="region of interest" description="Disordered" evidence="2">
    <location>
        <begin position="333"/>
        <end position="488"/>
    </location>
</feature>
<feature type="region of interest" description="Disordered" evidence="2">
    <location>
        <begin position="265"/>
        <end position="299"/>
    </location>
</feature>
<dbReference type="OrthoDB" id="10251744at2759"/>
<gene>
    <name evidence="3" type="ORF">P154DRAFT_261531</name>
</gene>
<sequence length="567" mass="64562">MSSPNPRRPPQGDRHTPPPRLSIPSTYSVEPKSDLLRSALEARRARDTPITSSPTETRPPLRRASSLASSIDPWMDQSVLDDESPKQTPFRQRRRPSEGAVPRMLPQQSLHNENEKLKSAMFDLNMKLQLLRDQNNQLKDQMEEANRRLEELEPLEEENIELQQANNDLRLRLGDMEETIFMHEEDRNELLEINSELVCEMENKDKSFEEAVDIVADLEAKMKELVAENEKLKQVHSSADSAYGSAHVDGESPHKIPTRIYSIDESRPSTSHFDSDYYSQPGSPQVKPKPSKETKEPKETLEIMERVKSIKHLSQDKRSFNELKKRTSDVSLKMAPRPHTPLPAVPQIPAQYDVRRTERAIRRPDAKMESQRQPTPLPIREAPIKPVTKAPPRTPTTPHPGLRDLFRDSTSVSRPLPKSPASSSRYRQTSRKAYSPEPYVTPPQRQSSRNAPTTNSGAIEESRTDAGVSEWDPRTMPTPSTVADDEDLITEPGTNEKWWKDTANLYGKNRGDIFAPSTSAIRHRNQERRRSNGAAVHIGGEFFNMSENEDAFLARALRRSEQHRKKG</sequence>
<dbReference type="AlphaFoldDB" id="A0A6A5WKR9"/>
<evidence type="ECO:0000313" key="3">
    <source>
        <dbReference type="EMBL" id="KAF1998266.1"/>
    </source>
</evidence>
<feature type="compositionally biased region" description="Basic and acidic residues" evidence="2">
    <location>
        <begin position="31"/>
        <end position="47"/>
    </location>
</feature>
<dbReference type="Proteomes" id="UP000799779">
    <property type="component" value="Unassembled WGS sequence"/>
</dbReference>
<evidence type="ECO:0000313" key="4">
    <source>
        <dbReference type="Proteomes" id="UP000799779"/>
    </source>
</evidence>
<reference evidence="3" key="1">
    <citation type="journal article" date="2020" name="Stud. Mycol.">
        <title>101 Dothideomycetes genomes: a test case for predicting lifestyles and emergence of pathogens.</title>
        <authorList>
            <person name="Haridas S."/>
            <person name="Albert R."/>
            <person name="Binder M."/>
            <person name="Bloem J."/>
            <person name="Labutti K."/>
            <person name="Salamov A."/>
            <person name="Andreopoulos B."/>
            <person name="Baker S."/>
            <person name="Barry K."/>
            <person name="Bills G."/>
            <person name="Bluhm B."/>
            <person name="Cannon C."/>
            <person name="Castanera R."/>
            <person name="Culley D."/>
            <person name="Daum C."/>
            <person name="Ezra D."/>
            <person name="Gonzalez J."/>
            <person name="Henrissat B."/>
            <person name="Kuo A."/>
            <person name="Liang C."/>
            <person name="Lipzen A."/>
            <person name="Lutzoni F."/>
            <person name="Magnuson J."/>
            <person name="Mondo S."/>
            <person name="Nolan M."/>
            <person name="Ohm R."/>
            <person name="Pangilinan J."/>
            <person name="Park H.-J."/>
            <person name="Ramirez L."/>
            <person name="Alfaro M."/>
            <person name="Sun H."/>
            <person name="Tritt A."/>
            <person name="Yoshinaga Y."/>
            <person name="Zwiers L.-H."/>
            <person name="Turgeon B."/>
            <person name="Goodwin S."/>
            <person name="Spatafora J."/>
            <person name="Crous P."/>
            <person name="Grigoriev I."/>
        </authorList>
    </citation>
    <scope>NUCLEOTIDE SEQUENCE</scope>
    <source>
        <strain evidence="3">CBS 123094</strain>
    </source>
</reference>
<proteinExistence type="predicted"/>
<dbReference type="EMBL" id="ML977605">
    <property type="protein sequence ID" value="KAF1998266.1"/>
    <property type="molecule type" value="Genomic_DNA"/>
</dbReference>
<feature type="region of interest" description="Disordered" evidence="2">
    <location>
        <begin position="1"/>
        <end position="109"/>
    </location>
</feature>
<organism evidence="3 4">
    <name type="scientific">Amniculicola lignicola CBS 123094</name>
    <dbReference type="NCBI Taxonomy" id="1392246"/>
    <lineage>
        <taxon>Eukaryota</taxon>
        <taxon>Fungi</taxon>
        <taxon>Dikarya</taxon>
        <taxon>Ascomycota</taxon>
        <taxon>Pezizomycotina</taxon>
        <taxon>Dothideomycetes</taxon>
        <taxon>Pleosporomycetidae</taxon>
        <taxon>Pleosporales</taxon>
        <taxon>Amniculicolaceae</taxon>
        <taxon>Amniculicola</taxon>
    </lineage>
</organism>
<feature type="compositionally biased region" description="Basic and acidic residues" evidence="2">
    <location>
        <begin position="353"/>
        <end position="370"/>
    </location>
</feature>
<feature type="coiled-coil region" evidence="1">
    <location>
        <begin position="208"/>
        <end position="235"/>
    </location>
</feature>
<evidence type="ECO:0008006" key="5">
    <source>
        <dbReference type="Google" id="ProtNLM"/>
    </source>
</evidence>
<keyword evidence="1" id="KW-0175">Coiled coil</keyword>
<accession>A0A6A5WKR9</accession>
<evidence type="ECO:0000256" key="2">
    <source>
        <dbReference type="SAM" id="MobiDB-lite"/>
    </source>
</evidence>
<evidence type="ECO:0000256" key="1">
    <source>
        <dbReference type="SAM" id="Coils"/>
    </source>
</evidence>
<keyword evidence="4" id="KW-1185">Reference proteome</keyword>
<feature type="coiled-coil region" evidence="1">
    <location>
        <begin position="114"/>
        <end position="179"/>
    </location>
</feature>
<feature type="compositionally biased region" description="Polar residues" evidence="2">
    <location>
        <begin position="443"/>
        <end position="457"/>
    </location>
</feature>
<feature type="compositionally biased region" description="Polar residues" evidence="2">
    <location>
        <begin position="268"/>
        <end position="283"/>
    </location>
</feature>